<reference evidence="2 3" key="1">
    <citation type="submission" date="2017-05" db="EMBL/GenBank/DDBJ databases">
        <title>Complete and WGS of Bordetella genogroups.</title>
        <authorList>
            <person name="Spilker T."/>
            <person name="LiPuma J."/>
        </authorList>
    </citation>
    <scope>NUCLEOTIDE SEQUENCE [LARGE SCALE GENOMIC DNA]</scope>
    <source>
        <strain evidence="2 3">AU17164</strain>
    </source>
</reference>
<keyword evidence="3" id="KW-1185">Reference proteome</keyword>
<sequence length="168" mass="17809">MTACVWPVARLLPHAGDAILIDAVQDWDAVSVTASAVVRPGTPYSDEDGSLPPWIGLEIMAQAIGAWAGCQALSAGTEAGLGFLLGTRRYDCRVERFLPGTRLDVRAVQSMHDPGGMGIFECELSAGGQRLAHARLNVYRPADGREFTRETAPGGNPPSARPQDQAAP</sequence>
<dbReference type="Proteomes" id="UP000194139">
    <property type="component" value="Chromosome"/>
</dbReference>
<dbReference type="InterPro" id="IPR016776">
    <property type="entry name" value="ApeP-like_dehydratase"/>
</dbReference>
<dbReference type="Gene3D" id="3.10.129.10">
    <property type="entry name" value="Hotdog Thioesterase"/>
    <property type="match status" value="1"/>
</dbReference>
<name>A0A1W6Z121_9BORD</name>
<dbReference type="Pfam" id="PF22817">
    <property type="entry name" value="ApeP-like"/>
    <property type="match status" value="1"/>
</dbReference>
<dbReference type="AlphaFoldDB" id="A0A1W6Z121"/>
<dbReference type="EMBL" id="CP021109">
    <property type="protein sequence ID" value="ARP87067.1"/>
    <property type="molecule type" value="Genomic_DNA"/>
</dbReference>
<evidence type="ECO:0000313" key="3">
    <source>
        <dbReference type="Proteomes" id="UP000194139"/>
    </source>
</evidence>
<protein>
    <submittedName>
        <fullName evidence="2">3-hydroxylacyl-ACP dehydratase</fullName>
    </submittedName>
</protein>
<dbReference type="RefSeq" id="WP_086057817.1">
    <property type="nucleotide sequence ID" value="NZ_CP021109.1"/>
</dbReference>
<proteinExistence type="predicted"/>
<evidence type="ECO:0000256" key="1">
    <source>
        <dbReference type="SAM" id="MobiDB-lite"/>
    </source>
</evidence>
<dbReference type="OrthoDB" id="9800188at2"/>
<dbReference type="SUPFAM" id="SSF54637">
    <property type="entry name" value="Thioesterase/thiol ester dehydrase-isomerase"/>
    <property type="match status" value="1"/>
</dbReference>
<organism evidence="2 3">
    <name type="scientific">Bordetella genomosp. 9</name>
    <dbReference type="NCBI Taxonomy" id="1416803"/>
    <lineage>
        <taxon>Bacteria</taxon>
        <taxon>Pseudomonadati</taxon>
        <taxon>Pseudomonadota</taxon>
        <taxon>Betaproteobacteria</taxon>
        <taxon>Burkholderiales</taxon>
        <taxon>Alcaligenaceae</taxon>
        <taxon>Bordetella</taxon>
    </lineage>
</organism>
<accession>A0A1W6Z121</accession>
<dbReference type="InterPro" id="IPR029069">
    <property type="entry name" value="HotDog_dom_sf"/>
</dbReference>
<evidence type="ECO:0000313" key="2">
    <source>
        <dbReference type="EMBL" id="ARP87067.1"/>
    </source>
</evidence>
<gene>
    <name evidence="2" type="ORF">CAL13_13250</name>
</gene>
<dbReference type="PIRSF" id="PIRSF020565">
    <property type="entry name" value="3Ho_Ac_ACP_DH_prd"/>
    <property type="match status" value="1"/>
</dbReference>
<feature type="region of interest" description="Disordered" evidence="1">
    <location>
        <begin position="144"/>
        <end position="168"/>
    </location>
</feature>